<gene>
    <name evidence="1" type="ordered locus">Hneap_0581</name>
</gene>
<reference evidence="1 2" key="1">
    <citation type="submission" date="2009-10" db="EMBL/GenBank/DDBJ databases">
        <title>Complete sequence of Halothiobacillus neapolitanus c2.</title>
        <authorList>
            <consortium name="US DOE Joint Genome Institute"/>
            <person name="Lucas S."/>
            <person name="Copeland A."/>
            <person name="Lapidus A."/>
            <person name="Glavina del Rio T."/>
            <person name="Tice H."/>
            <person name="Bruce D."/>
            <person name="Goodwin L."/>
            <person name="Pitluck S."/>
            <person name="Davenport K."/>
            <person name="Brettin T."/>
            <person name="Detter J.C."/>
            <person name="Han C."/>
            <person name="Tapia R."/>
            <person name="Larimer F."/>
            <person name="Land M."/>
            <person name="Hauser L."/>
            <person name="Kyrpides N."/>
            <person name="Mikhailova N."/>
            <person name="Kerfeld C."/>
            <person name="Cannon G."/>
            <person name="Heinhort S."/>
        </authorList>
    </citation>
    <scope>NUCLEOTIDE SEQUENCE [LARGE SCALE GENOMIC DNA]</scope>
    <source>
        <strain evidence="2">ATCC 23641 / c2</strain>
    </source>
</reference>
<keyword evidence="2" id="KW-1185">Reference proteome</keyword>
<dbReference type="Proteomes" id="UP000009102">
    <property type="component" value="Chromosome"/>
</dbReference>
<name>D0KYB2_HALNC</name>
<protein>
    <submittedName>
        <fullName evidence="1">Uncharacterized protein</fullName>
    </submittedName>
</protein>
<accession>D0KYB2</accession>
<organism evidence="1 2">
    <name type="scientific">Halothiobacillus neapolitanus (strain ATCC 23641 / DSM 15147 / CIP 104769 / NCIMB 8539 / c2)</name>
    <name type="common">Thiobacillus neapolitanus</name>
    <dbReference type="NCBI Taxonomy" id="555778"/>
    <lineage>
        <taxon>Bacteria</taxon>
        <taxon>Pseudomonadati</taxon>
        <taxon>Pseudomonadota</taxon>
        <taxon>Gammaproteobacteria</taxon>
        <taxon>Chromatiales</taxon>
        <taxon>Halothiobacillaceae</taxon>
        <taxon>Halothiobacillus</taxon>
    </lineage>
</organism>
<evidence type="ECO:0000313" key="1">
    <source>
        <dbReference type="EMBL" id="ACX95435.1"/>
    </source>
</evidence>
<dbReference type="STRING" id="555778.Hneap_0581"/>
<sequence length="97" mass="10872">MNDTSPEVNPAPGNTQCEYPVAICGQLRWLQRRVFYQFLQTGCPTIDLQANLDISDNQADLQQRLAIPIPQLCAMPPILRGSVKHAQPHAKHNRKPS</sequence>
<dbReference type="HOGENOM" id="CLU_2342856_0_0_6"/>
<dbReference type="EMBL" id="CP001801">
    <property type="protein sequence ID" value="ACX95435.1"/>
    <property type="molecule type" value="Genomic_DNA"/>
</dbReference>
<evidence type="ECO:0000313" key="2">
    <source>
        <dbReference type="Proteomes" id="UP000009102"/>
    </source>
</evidence>
<dbReference type="OrthoDB" id="9945034at2"/>
<dbReference type="AlphaFoldDB" id="D0KYB2"/>
<dbReference type="KEGG" id="hna:Hneap_0581"/>
<dbReference type="RefSeq" id="WP_012823471.1">
    <property type="nucleotide sequence ID" value="NC_013422.1"/>
</dbReference>
<proteinExistence type="predicted"/>